<proteinExistence type="predicted"/>
<dbReference type="EMBL" id="VSSS01000014">
    <property type="protein sequence ID" value="TYL97709.1"/>
    <property type="molecule type" value="Genomic_DNA"/>
</dbReference>
<accession>A0A5D3KJ71</accession>
<reference evidence="1 2" key="1">
    <citation type="submission" date="2019-08" db="EMBL/GenBank/DDBJ databases">
        <title>Bradyrhizobium hipponensis sp. nov., a rhizobium isolated from a Lupinus angustifolius root nodule in Tunisia.</title>
        <authorList>
            <person name="Off K."/>
            <person name="Rejili M."/>
            <person name="Mars M."/>
            <person name="Brachmann A."/>
            <person name="Marin M."/>
        </authorList>
    </citation>
    <scope>NUCLEOTIDE SEQUENCE [LARGE SCALE GENOMIC DNA]</scope>
    <source>
        <strain evidence="1 2">CTAW71</strain>
    </source>
</reference>
<gene>
    <name evidence="1" type="ORF">FXB40_07290</name>
</gene>
<evidence type="ECO:0000313" key="2">
    <source>
        <dbReference type="Proteomes" id="UP000324758"/>
    </source>
</evidence>
<evidence type="ECO:0000313" key="1">
    <source>
        <dbReference type="EMBL" id="TYL97709.1"/>
    </source>
</evidence>
<keyword evidence="2" id="KW-1185">Reference proteome</keyword>
<dbReference type="Proteomes" id="UP000324758">
    <property type="component" value="Unassembled WGS sequence"/>
</dbReference>
<protein>
    <submittedName>
        <fullName evidence="1">Uncharacterized protein</fullName>
    </submittedName>
</protein>
<name>A0A5D3KJ71_9BRAD</name>
<comment type="caution">
    <text evidence="1">The sequence shown here is derived from an EMBL/GenBank/DDBJ whole genome shotgun (WGS) entry which is preliminary data.</text>
</comment>
<dbReference type="AlphaFoldDB" id="A0A5D3KJ71"/>
<sequence>MTMMLQGTDFERLNRVDSRRARTAGSDSIAGPWFARQATSWLLSARASTLSSVAPGIWRRSNVFNRLVRRSESPRGGIEAFLSSINGGERKCARL</sequence>
<dbReference type="RefSeq" id="WP_148771531.1">
    <property type="nucleotide sequence ID" value="NZ_VSSS01000014.1"/>
</dbReference>
<organism evidence="1 2">
    <name type="scientific">Bradyrhizobium rifense</name>
    <dbReference type="NCBI Taxonomy" id="515499"/>
    <lineage>
        <taxon>Bacteria</taxon>
        <taxon>Pseudomonadati</taxon>
        <taxon>Pseudomonadota</taxon>
        <taxon>Alphaproteobacteria</taxon>
        <taxon>Hyphomicrobiales</taxon>
        <taxon>Nitrobacteraceae</taxon>
        <taxon>Bradyrhizobium</taxon>
    </lineage>
</organism>